<evidence type="ECO:0000256" key="7">
    <source>
        <dbReference type="SAM" id="SignalP"/>
    </source>
</evidence>
<dbReference type="InterPro" id="IPR002327">
    <property type="entry name" value="Cyt_c_1A/1B"/>
</dbReference>
<name>A0ABT2K672_9RHOB</name>
<evidence type="ECO:0000256" key="3">
    <source>
        <dbReference type="ARBA" id="ARBA00022723"/>
    </source>
</evidence>
<dbReference type="SUPFAM" id="SSF46626">
    <property type="entry name" value="Cytochrome c"/>
    <property type="match status" value="2"/>
</dbReference>
<keyword evidence="10" id="KW-1185">Reference proteome</keyword>
<keyword evidence="7" id="KW-0732">Signal</keyword>
<keyword evidence="3 6" id="KW-0479">Metal-binding</keyword>
<dbReference type="PRINTS" id="PR00604">
    <property type="entry name" value="CYTCHRMECIAB"/>
</dbReference>
<evidence type="ECO:0000256" key="1">
    <source>
        <dbReference type="ARBA" id="ARBA00022448"/>
    </source>
</evidence>
<feature type="signal peptide" evidence="7">
    <location>
        <begin position="1"/>
        <end position="23"/>
    </location>
</feature>
<evidence type="ECO:0000256" key="4">
    <source>
        <dbReference type="ARBA" id="ARBA00022982"/>
    </source>
</evidence>
<accession>A0ABT2K672</accession>
<dbReference type="Proteomes" id="UP001320702">
    <property type="component" value="Unassembled WGS sequence"/>
</dbReference>
<gene>
    <name evidence="9" type="ORF">MU516_03855</name>
</gene>
<feature type="chain" id="PRO_5045484839" evidence="7">
    <location>
        <begin position="24"/>
        <end position="249"/>
    </location>
</feature>
<dbReference type="InterPro" id="IPR036909">
    <property type="entry name" value="Cyt_c-like_dom_sf"/>
</dbReference>
<dbReference type="Gene3D" id="1.10.760.10">
    <property type="entry name" value="Cytochrome c-like domain"/>
    <property type="match status" value="2"/>
</dbReference>
<dbReference type="Pfam" id="PF00034">
    <property type="entry name" value="Cytochrom_C"/>
    <property type="match status" value="1"/>
</dbReference>
<dbReference type="InterPro" id="IPR009056">
    <property type="entry name" value="Cyt_c-like_dom"/>
</dbReference>
<dbReference type="EMBL" id="JANAVZ010000002">
    <property type="protein sequence ID" value="MCT4332003.1"/>
    <property type="molecule type" value="Genomic_DNA"/>
</dbReference>
<dbReference type="RefSeq" id="WP_260275875.1">
    <property type="nucleotide sequence ID" value="NZ_JANAVZ010000002.1"/>
</dbReference>
<comment type="caution">
    <text evidence="9">The sequence shown here is derived from an EMBL/GenBank/DDBJ whole genome shotgun (WGS) entry which is preliminary data.</text>
</comment>
<dbReference type="PROSITE" id="PS51007">
    <property type="entry name" value="CYTC"/>
    <property type="match status" value="1"/>
</dbReference>
<feature type="domain" description="Cytochrome c" evidence="8">
    <location>
        <begin position="39"/>
        <end position="248"/>
    </location>
</feature>
<sequence>MNRSFRRARHMRVVATAIMLATAATQGRSDHQQGAVPIGDAEAGAAVFAEDCAACHQIGKGATYQVGPQLTGIFDRPAGAIEGFDYSPALQRMGADGLIWQLETLDAFLANPVAMVSDTAMIFDGIADAPRRQDLLAFLRAHSAQPGDIPESAPTAKAILFELPPETAALVGDPEYGEYLAQECATCHQGDGSAEGIPAITGWPAHDFMAAMHAYKVKLRPHPVMQMMAGRLDDEQIAALAAYYEQIGE</sequence>
<protein>
    <submittedName>
        <fullName evidence="9">C-type cytochrome</fullName>
    </submittedName>
</protein>
<evidence type="ECO:0000313" key="10">
    <source>
        <dbReference type="Proteomes" id="UP001320702"/>
    </source>
</evidence>
<organism evidence="9 10">
    <name type="scientific">Paracoccus maritimus</name>
    <dbReference type="NCBI Taxonomy" id="2933292"/>
    <lineage>
        <taxon>Bacteria</taxon>
        <taxon>Pseudomonadati</taxon>
        <taxon>Pseudomonadota</taxon>
        <taxon>Alphaproteobacteria</taxon>
        <taxon>Rhodobacterales</taxon>
        <taxon>Paracoccaceae</taxon>
        <taxon>Paracoccus</taxon>
    </lineage>
</organism>
<dbReference type="PANTHER" id="PTHR11961">
    <property type="entry name" value="CYTOCHROME C"/>
    <property type="match status" value="1"/>
</dbReference>
<proteinExistence type="predicted"/>
<keyword evidence="4" id="KW-0249">Electron transport</keyword>
<keyword evidence="1" id="KW-0813">Transport</keyword>
<reference evidence="9 10" key="1">
    <citation type="submission" date="2022-04" db="EMBL/GenBank/DDBJ databases">
        <title>Paracoccus sp. YLB-12 draft genome sequence.</title>
        <authorList>
            <person name="Yu L."/>
        </authorList>
    </citation>
    <scope>NUCLEOTIDE SEQUENCE [LARGE SCALE GENOMIC DNA]</scope>
    <source>
        <strain evidence="9 10">YLB-12</strain>
    </source>
</reference>
<keyword evidence="5 6" id="KW-0408">Iron</keyword>
<evidence type="ECO:0000256" key="6">
    <source>
        <dbReference type="PROSITE-ProRule" id="PRU00433"/>
    </source>
</evidence>
<evidence type="ECO:0000256" key="2">
    <source>
        <dbReference type="ARBA" id="ARBA00022617"/>
    </source>
</evidence>
<evidence type="ECO:0000313" key="9">
    <source>
        <dbReference type="EMBL" id="MCT4332003.1"/>
    </source>
</evidence>
<dbReference type="Pfam" id="PF13442">
    <property type="entry name" value="Cytochrome_CBB3"/>
    <property type="match status" value="1"/>
</dbReference>
<evidence type="ECO:0000256" key="5">
    <source>
        <dbReference type="ARBA" id="ARBA00023004"/>
    </source>
</evidence>
<evidence type="ECO:0000259" key="8">
    <source>
        <dbReference type="PROSITE" id="PS51007"/>
    </source>
</evidence>
<keyword evidence="2 6" id="KW-0349">Heme</keyword>